<proteinExistence type="predicted"/>
<comment type="caution">
    <text evidence="2">The sequence shown here is derived from an EMBL/GenBank/DDBJ whole genome shotgun (WGS) entry which is preliminary data.</text>
</comment>
<dbReference type="AlphaFoldDB" id="A0A7J7RXQ3"/>
<dbReference type="Proteomes" id="UP000585614">
    <property type="component" value="Unassembled WGS sequence"/>
</dbReference>
<evidence type="ECO:0000313" key="2">
    <source>
        <dbReference type="EMBL" id="KAF6280972.1"/>
    </source>
</evidence>
<evidence type="ECO:0000313" key="3">
    <source>
        <dbReference type="Proteomes" id="UP000585614"/>
    </source>
</evidence>
<sequence>MLSGLLFPQDVYALMVLVGALWVRNDSAALRQEWVTEQKTRKERKVRLWAAGQPPAPPTQERGELAETERPQEEEPPVLDLWGLRWKAGSGLNQLTERGLRIWGTRHALKEVPLDREAVEYGYLAGCLPASP</sequence>
<evidence type="ECO:0000256" key="1">
    <source>
        <dbReference type="SAM" id="MobiDB-lite"/>
    </source>
</evidence>
<organism evidence="2 3">
    <name type="scientific">Rhinolophus ferrumequinum</name>
    <name type="common">Greater horseshoe bat</name>
    <dbReference type="NCBI Taxonomy" id="59479"/>
    <lineage>
        <taxon>Eukaryota</taxon>
        <taxon>Metazoa</taxon>
        <taxon>Chordata</taxon>
        <taxon>Craniata</taxon>
        <taxon>Vertebrata</taxon>
        <taxon>Euteleostomi</taxon>
        <taxon>Mammalia</taxon>
        <taxon>Eutheria</taxon>
        <taxon>Laurasiatheria</taxon>
        <taxon>Chiroptera</taxon>
        <taxon>Yinpterochiroptera</taxon>
        <taxon>Rhinolophoidea</taxon>
        <taxon>Rhinolophidae</taxon>
        <taxon>Rhinolophinae</taxon>
        <taxon>Rhinolophus</taxon>
    </lineage>
</organism>
<name>A0A7J7RXQ3_RHIFE</name>
<dbReference type="EMBL" id="JACAGC010000024">
    <property type="protein sequence ID" value="KAF6280972.1"/>
    <property type="molecule type" value="Genomic_DNA"/>
</dbReference>
<gene>
    <name evidence="2" type="ORF">mRhiFer1_009334</name>
</gene>
<reference evidence="2 3" key="1">
    <citation type="journal article" date="2020" name="Nature">
        <title>Six reference-quality genomes reveal evolution of bat adaptations.</title>
        <authorList>
            <person name="Jebb D."/>
            <person name="Huang Z."/>
            <person name="Pippel M."/>
            <person name="Hughes G.M."/>
            <person name="Lavrichenko K."/>
            <person name="Devanna P."/>
            <person name="Winkler S."/>
            <person name="Jermiin L.S."/>
            <person name="Skirmuntt E.C."/>
            <person name="Katzourakis A."/>
            <person name="Burkitt-Gray L."/>
            <person name="Ray D.A."/>
            <person name="Sullivan K.A.M."/>
            <person name="Roscito J.G."/>
            <person name="Kirilenko B.M."/>
            <person name="Davalos L.M."/>
            <person name="Corthals A.P."/>
            <person name="Power M.L."/>
            <person name="Jones G."/>
            <person name="Ransome R.D."/>
            <person name="Dechmann D.K.N."/>
            <person name="Locatelli A.G."/>
            <person name="Puechmaille S.J."/>
            <person name="Fedrigo O."/>
            <person name="Jarvis E.D."/>
            <person name="Hiller M."/>
            <person name="Vernes S.C."/>
            <person name="Myers E.W."/>
            <person name="Teeling E.C."/>
        </authorList>
    </citation>
    <scope>NUCLEOTIDE SEQUENCE [LARGE SCALE GENOMIC DNA]</scope>
    <source>
        <strain evidence="2">MRhiFer1</strain>
        <tissue evidence="2">Lung</tissue>
    </source>
</reference>
<feature type="region of interest" description="Disordered" evidence="1">
    <location>
        <begin position="41"/>
        <end position="76"/>
    </location>
</feature>
<protein>
    <submittedName>
        <fullName evidence="2">Uncharacterized protein</fullName>
    </submittedName>
</protein>
<feature type="compositionally biased region" description="Basic and acidic residues" evidence="1">
    <location>
        <begin position="61"/>
        <end position="73"/>
    </location>
</feature>
<accession>A0A7J7RXQ3</accession>